<comment type="caution">
    <text evidence="1">The sequence shown here is derived from an EMBL/GenBank/DDBJ whole genome shotgun (WGS) entry which is preliminary data.</text>
</comment>
<dbReference type="EMBL" id="CM037626">
    <property type="protein sequence ID" value="KAH8012472.1"/>
    <property type="molecule type" value="Genomic_DNA"/>
</dbReference>
<evidence type="ECO:0000313" key="1">
    <source>
        <dbReference type="EMBL" id="KAH8012472.1"/>
    </source>
</evidence>
<organism evidence="1 2">
    <name type="scientific">Sphaerodactylus townsendi</name>
    <dbReference type="NCBI Taxonomy" id="933632"/>
    <lineage>
        <taxon>Eukaryota</taxon>
        <taxon>Metazoa</taxon>
        <taxon>Chordata</taxon>
        <taxon>Craniata</taxon>
        <taxon>Vertebrata</taxon>
        <taxon>Euteleostomi</taxon>
        <taxon>Lepidosauria</taxon>
        <taxon>Squamata</taxon>
        <taxon>Bifurcata</taxon>
        <taxon>Gekkota</taxon>
        <taxon>Sphaerodactylidae</taxon>
        <taxon>Sphaerodactylus</taxon>
    </lineage>
</organism>
<accession>A0ACB8G0D8</accession>
<sequence>MDEHCVPDPPIQGSYGVVKLAYNEDDNTYYAMKVLSKKKLMRQAGFPRRPPPRGAKPPLEGFCQPKGPIEQVYQEIAILKNLDHPNVVKLVEVRLFGNRDQTREQDEDADDSAQIVYLEFSADG</sequence>
<gene>
    <name evidence="1" type="primary">CAMKK2_2</name>
    <name evidence="1" type="ORF">K3G42_018171</name>
</gene>
<keyword evidence="2" id="KW-1185">Reference proteome</keyword>
<evidence type="ECO:0000313" key="2">
    <source>
        <dbReference type="Proteomes" id="UP000827872"/>
    </source>
</evidence>
<keyword evidence="1" id="KW-0808">Transferase</keyword>
<dbReference type="Proteomes" id="UP000827872">
    <property type="component" value="Linkage Group LG13"/>
</dbReference>
<proteinExistence type="predicted"/>
<name>A0ACB8G0D8_9SAUR</name>
<protein>
    <submittedName>
        <fullName evidence="1">Calcium calmodulin-dependent protein kinase kinase 2</fullName>
    </submittedName>
</protein>
<reference evidence="1" key="1">
    <citation type="submission" date="2021-08" db="EMBL/GenBank/DDBJ databases">
        <title>The first chromosome-level gecko genome reveals the dynamic sex chromosomes of Neotropical dwarf geckos (Sphaerodactylidae: Sphaerodactylus).</title>
        <authorList>
            <person name="Pinto B.J."/>
            <person name="Keating S.E."/>
            <person name="Gamble T."/>
        </authorList>
    </citation>
    <scope>NUCLEOTIDE SEQUENCE</scope>
    <source>
        <strain evidence="1">TG3544</strain>
    </source>
</reference>
<keyword evidence="1" id="KW-0418">Kinase</keyword>